<dbReference type="HOGENOM" id="CLU_950867_0_0_1"/>
<proteinExistence type="predicted"/>
<dbReference type="AlphaFoldDB" id="T1FHV5"/>
<keyword evidence="1" id="KW-0732">Signal</keyword>
<sequence>MNLLQISSLIFICAILARYSASGKASDAEIEELKKLLPETLTLTLPVSADKKITLNLKKSQKDAAGDDILIIVSDHDSENIWKPRNKEYGTFTHGKEAFVLRPESESPNVKDVYKVVLDGVPHCIFHHLDAVNFGSGDEIKTKRSANIEMPVLRKRNSGIARSKRPASTEIVIDVLAVCDYSIFQSWMKFNNNDKQKAILNIKYYFANVINSVSKKYESIKRSKYGYKYSAKLISLFIASTPQDSSFTENSGVKVGDMTMNINKALDEFTKWIQEKDQQGKIPKFDVATAFTK</sequence>
<dbReference type="Gene3D" id="3.40.390.10">
    <property type="entry name" value="Collagenase (Catalytic Domain)"/>
    <property type="match status" value="1"/>
</dbReference>
<dbReference type="EnsemblMetazoa" id="HelroT182175">
    <property type="protein sequence ID" value="HelroP182175"/>
    <property type="gene ID" value="HelroG182175"/>
</dbReference>
<dbReference type="InParanoid" id="T1FHV5"/>
<reference evidence="3" key="3">
    <citation type="submission" date="2015-06" db="UniProtKB">
        <authorList>
            <consortium name="EnsemblMetazoa"/>
        </authorList>
    </citation>
    <scope>IDENTIFICATION</scope>
</reference>
<dbReference type="KEGG" id="hro:HELRODRAFT_182175"/>
<evidence type="ECO:0000313" key="4">
    <source>
        <dbReference type="Proteomes" id="UP000015101"/>
    </source>
</evidence>
<evidence type="ECO:0000313" key="3">
    <source>
        <dbReference type="EnsemblMetazoa" id="HelroP182175"/>
    </source>
</evidence>
<accession>T1FHV5</accession>
<dbReference type="EMBL" id="KB097710">
    <property type="protein sequence ID" value="ESN91203.1"/>
    <property type="molecule type" value="Genomic_DNA"/>
</dbReference>
<evidence type="ECO:0000313" key="2">
    <source>
        <dbReference type="EMBL" id="ESN91203.1"/>
    </source>
</evidence>
<dbReference type="Proteomes" id="UP000015101">
    <property type="component" value="Unassembled WGS sequence"/>
</dbReference>
<gene>
    <name evidence="3" type="primary">20208404</name>
    <name evidence="2" type="ORF">HELRODRAFT_182175</name>
</gene>
<feature type="chain" id="PRO_5010980756" evidence="1">
    <location>
        <begin position="26"/>
        <end position="293"/>
    </location>
</feature>
<reference evidence="4" key="1">
    <citation type="submission" date="2012-12" db="EMBL/GenBank/DDBJ databases">
        <authorList>
            <person name="Hellsten U."/>
            <person name="Grimwood J."/>
            <person name="Chapman J.A."/>
            <person name="Shapiro H."/>
            <person name="Aerts A."/>
            <person name="Otillar R.P."/>
            <person name="Terry A.Y."/>
            <person name="Boore J.L."/>
            <person name="Simakov O."/>
            <person name="Marletaz F."/>
            <person name="Cho S.-J."/>
            <person name="Edsinger-Gonzales E."/>
            <person name="Havlak P."/>
            <person name="Kuo D.-H."/>
            <person name="Larsson T."/>
            <person name="Lv J."/>
            <person name="Arendt D."/>
            <person name="Savage R."/>
            <person name="Osoegawa K."/>
            <person name="de Jong P."/>
            <person name="Lindberg D.R."/>
            <person name="Seaver E.C."/>
            <person name="Weisblat D.A."/>
            <person name="Putnam N.H."/>
            <person name="Grigoriev I.V."/>
            <person name="Rokhsar D.S."/>
        </authorList>
    </citation>
    <scope>NUCLEOTIDE SEQUENCE</scope>
</reference>
<organism evidence="3 4">
    <name type="scientific">Helobdella robusta</name>
    <name type="common">Californian leech</name>
    <dbReference type="NCBI Taxonomy" id="6412"/>
    <lineage>
        <taxon>Eukaryota</taxon>
        <taxon>Metazoa</taxon>
        <taxon>Spiralia</taxon>
        <taxon>Lophotrochozoa</taxon>
        <taxon>Annelida</taxon>
        <taxon>Clitellata</taxon>
        <taxon>Hirudinea</taxon>
        <taxon>Rhynchobdellida</taxon>
        <taxon>Glossiphoniidae</taxon>
        <taxon>Helobdella</taxon>
    </lineage>
</organism>
<dbReference type="GO" id="GO:0008237">
    <property type="term" value="F:metallopeptidase activity"/>
    <property type="evidence" value="ECO:0007669"/>
    <property type="project" value="InterPro"/>
</dbReference>
<feature type="signal peptide" evidence="1">
    <location>
        <begin position="1"/>
        <end position="25"/>
    </location>
</feature>
<dbReference type="CTD" id="20208404"/>
<dbReference type="GeneID" id="20208404"/>
<reference evidence="2 4" key="2">
    <citation type="journal article" date="2013" name="Nature">
        <title>Insights into bilaterian evolution from three spiralian genomes.</title>
        <authorList>
            <person name="Simakov O."/>
            <person name="Marletaz F."/>
            <person name="Cho S.J."/>
            <person name="Edsinger-Gonzales E."/>
            <person name="Havlak P."/>
            <person name="Hellsten U."/>
            <person name="Kuo D.H."/>
            <person name="Larsson T."/>
            <person name="Lv J."/>
            <person name="Arendt D."/>
            <person name="Savage R."/>
            <person name="Osoegawa K."/>
            <person name="de Jong P."/>
            <person name="Grimwood J."/>
            <person name="Chapman J.A."/>
            <person name="Shapiro H."/>
            <person name="Aerts A."/>
            <person name="Otillar R.P."/>
            <person name="Terry A.Y."/>
            <person name="Boore J.L."/>
            <person name="Grigoriev I.V."/>
            <person name="Lindberg D.R."/>
            <person name="Seaver E.C."/>
            <person name="Weisblat D.A."/>
            <person name="Putnam N.H."/>
            <person name="Rokhsar D.S."/>
        </authorList>
    </citation>
    <scope>NUCLEOTIDE SEQUENCE</scope>
</reference>
<protein>
    <submittedName>
        <fullName evidence="2 3">Uncharacterized protein</fullName>
    </submittedName>
</protein>
<dbReference type="InterPro" id="IPR024079">
    <property type="entry name" value="MetalloPept_cat_dom_sf"/>
</dbReference>
<keyword evidence="4" id="KW-1185">Reference proteome</keyword>
<evidence type="ECO:0000256" key="1">
    <source>
        <dbReference type="SAM" id="SignalP"/>
    </source>
</evidence>
<dbReference type="EMBL" id="AMQM01008010">
    <property type="status" value="NOT_ANNOTATED_CDS"/>
    <property type="molecule type" value="Genomic_DNA"/>
</dbReference>
<name>T1FHV5_HELRO</name>
<dbReference type="RefSeq" id="XP_009030722.1">
    <property type="nucleotide sequence ID" value="XM_009032474.1"/>
</dbReference>